<dbReference type="EMBL" id="CAJVQC010003591">
    <property type="protein sequence ID" value="CAG8529297.1"/>
    <property type="molecule type" value="Genomic_DNA"/>
</dbReference>
<dbReference type="Proteomes" id="UP000789920">
    <property type="component" value="Unassembled WGS sequence"/>
</dbReference>
<sequence>ADKCQQSLNIEMPINMSQDTFNEVCNIFKIYCNAENFFLPSHLELISQCTRAEILKPLFEHYLPGLFGMEIPFKLPMQTVGDAEMSKPMRKTKYDECNLKKEWLQRLKSYCINSLNNICEQSLEFRRYLLEFYEKLAAATKEK</sequence>
<evidence type="ECO:0000313" key="2">
    <source>
        <dbReference type="Proteomes" id="UP000789920"/>
    </source>
</evidence>
<accession>A0ACA9LGD4</accession>
<keyword evidence="2" id="KW-1185">Reference proteome</keyword>
<proteinExistence type="predicted"/>
<reference evidence="1" key="1">
    <citation type="submission" date="2021-06" db="EMBL/GenBank/DDBJ databases">
        <authorList>
            <person name="Kallberg Y."/>
            <person name="Tangrot J."/>
            <person name="Rosling A."/>
        </authorList>
    </citation>
    <scope>NUCLEOTIDE SEQUENCE</scope>
    <source>
        <strain evidence="1">MA461A</strain>
    </source>
</reference>
<protein>
    <submittedName>
        <fullName evidence="1">22009_t:CDS:1</fullName>
    </submittedName>
</protein>
<comment type="caution">
    <text evidence="1">The sequence shown here is derived from an EMBL/GenBank/DDBJ whole genome shotgun (WGS) entry which is preliminary data.</text>
</comment>
<organism evidence="1 2">
    <name type="scientific">Racocetra persica</name>
    <dbReference type="NCBI Taxonomy" id="160502"/>
    <lineage>
        <taxon>Eukaryota</taxon>
        <taxon>Fungi</taxon>
        <taxon>Fungi incertae sedis</taxon>
        <taxon>Mucoromycota</taxon>
        <taxon>Glomeromycotina</taxon>
        <taxon>Glomeromycetes</taxon>
        <taxon>Diversisporales</taxon>
        <taxon>Gigasporaceae</taxon>
        <taxon>Racocetra</taxon>
    </lineage>
</organism>
<name>A0ACA9LGD4_9GLOM</name>
<feature type="non-terminal residue" evidence="1">
    <location>
        <position position="1"/>
    </location>
</feature>
<evidence type="ECO:0000313" key="1">
    <source>
        <dbReference type="EMBL" id="CAG8529297.1"/>
    </source>
</evidence>
<gene>
    <name evidence="1" type="ORF">RPERSI_LOCUS3063</name>
</gene>